<dbReference type="InterPro" id="IPR036691">
    <property type="entry name" value="Endo/exonu/phosph_ase_sf"/>
</dbReference>
<dbReference type="SUPFAM" id="SSF56219">
    <property type="entry name" value="DNase I-like"/>
    <property type="match status" value="1"/>
</dbReference>
<dbReference type="Gene3D" id="3.60.10.10">
    <property type="entry name" value="Endonuclease/exonuclease/phosphatase"/>
    <property type="match status" value="1"/>
</dbReference>
<keyword evidence="2" id="KW-0378">Hydrolase</keyword>
<dbReference type="InterPro" id="IPR005135">
    <property type="entry name" value="Endo/exonuclease/phosphatase"/>
</dbReference>
<protein>
    <submittedName>
        <fullName evidence="2">Endonuclease</fullName>
    </submittedName>
</protein>
<dbReference type="PANTHER" id="PTHR14859">
    <property type="entry name" value="CALCOFLUOR WHITE HYPERSENSITIVE PROTEIN PRECURSOR"/>
    <property type="match status" value="1"/>
</dbReference>
<reference evidence="2" key="1">
    <citation type="journal article" date="2014" name="Int. J. Syst. Evol. Microbiol.">
        <title>Complete genome sequence of Corynebacterium casei LMG S-19264T (=DSM 44701T), isolated from a smear-ripened cheese.</title>
        <authorList>
            <consortium name="US DOE Joint Genome Institute (JGI-PGF)"/>
            <person name="Walter F."/>
            <person name="Albersmeier A."/>
            <person name="Kalinowski J."/>
            <person name="Ruckert C."/>
        </authorList>
    </citation>
    <scope>NUCLEOTIDE SEQUENCE</scope>
    <source>
        <strain evidence="2">CGMCC 1.12426</strain>
    </source>
</reference>
<reference evidence="2" key="2">
    <citation type="submission" date="2020-09" db="EMBL/GenBank/DDBJ databases">
        <authorList>
            <person name="Sun Q."/>
            <person name="Zhou Y."/>
        </authorList>
    </citation>
    <scope>NUCLEOTIDE SEQUENCE</scope>
    <source>
        <strain evidence="2">CGMCC 1.12426</strain>
    </source>
</reference>
<dbReference type="Pfam" id="PF03372">
    <property type="entry name" value="Exo_endo_phos"/>
    <property type="match status" value="1"/>
</dbReference>
<dbReference type="RefSeq" id="WP_150495749.1">
    <property type="nucleotide sequence ID" value="NZ_BMFA01000004.1"/>
</dbReference>
<dbReference type="EMBL" id="BMFA01000004">
    <property type="protein sequence ID" value="GGB44147.1"/>
    <property type="molecule type" value="Genomic_DNA"/>
</dbReference>
<dbReference type="GO" id="GO:0004519">
    <property type="term" value="F:endonuclease activity"/>
    <property type="evidence" value="ECO:0007669"/>
    <property type="project" value="UniProtKB-KW"/>
</dbReference>
<dbReference type="InterPro" id="IPR051916">
    <property type="entry name" value="GPI-anchor_lipid_remodeler"/>
</dbReference>
<evidence type="ECO:0000313" key="2">
    <source>
        <dbReference type="EMBL" id="GGB44147.1"/>
    </source>
</evidence>
<dbReference type="GO" id="GO:0006506">
    <property type="term" value="P:GPI anchor biosynthetic process"/>
    <property type="evidence" value="ECO:0007669"/>
    <property type="project" value="TreeGrafter"/>
</dbReference>
<dbReference type="Proteomes" id="UP000605148">
    <property type="component" value="Unassembled WGS sequence"/>
</dbReference>
<comment type="caution">
    <text evidence="2">The sequence shown here is derived from an EMBL/GenBank/DDBJ whole genome shotgun (WGS) entry which is preliminary data.</text>
</comment>
<keyword evidence="3" id="KW-1185">Reference proteome</keyword>
<feature type="domain" description="Endonuclease/exonuclease/phosphatase" evidence="1">
    <location>
        <begin position="5"/>
        <end position="221"/>
    </location>
</feature>
<keyword evidence="2" id="KW-0540">Nuclease</keyword>
<dbReference type="GO" id="GO:0016020">
    <property type="term" value="C:membrane"/>
    <property type="evidence" value="ECO:0007669"/>
    <property type="project" value="GOC"/>
</dbReference>
<proteinExistence type="predicted"/>
<evidence type="ECO:0000313" key="3">
    <source>
        <dbReference type="Proteomes" id="UP000605148"/>
    </source>
</evidence>
<organism evidence="2 3">
    <name type="scientific">Roseibium aquae</name>
    <dbReference type="NCBI Taxonomy" id="1323746"/>
    <lineage>
        <taxon>Bacteria</taxon>
        <taxon>Pseudomonadati</taxon>
        <taxon>Pseudomonadota</taxon>
        <taxon>Alphaproteobacteria</taxon>
        <taxon>Hyphomicrobiales</taxon>
        <taxon>Stappiaceae</taxon>
        <taxon>Roseibium</taxon>
    </lineage>
</organism>
<sequence>MIKIGSYNIQKSIGVDARRKPERILEVLREMDCDIVALQEADRRFGPRETTIDPELIASTTDYKIVPLATRQLSLGWHGNAILARTDVNIIDFKRLELPALEPRGAVMADLKVNGALIRVAAMHLSVVSTFRRRQVASVMQQLHEHAYQLPTVLVGDLNEWRDTGRSLKTFSPHYEVTTPGRSFPSPLPIASLDRIITSPEFSVEECGVHRTKIAKIASDHLPIWARLSLADHPAQSTSSGAESVCQ</sequence>
<dbReference type="OrthoDB" id="9813425at2"/>
<gene>
    <name evidence="2" type="ORF">GCM10011316_15190</name>
</gene>
<dbReference type="PANTHER" id="PTHR14859:SF15">
    <property type="entry name" value="ENDONUCLEASE_EXONUCLEASE_PHOSPHATASE DOMAIN-CONTAINING PROTEIN"/>
    <property type="match status" value="1"/>
</dbReference>
<dbReference type="AlphaFoldDB" id="A0A916TJ99"/>
<evidence type="ECO:0000259" key="1">
    <source>
        <dbReference type="Pfam" id="PF03372"/>
    </source>
</evidence>
<accession>A0A916TJ99</accession>
<keyword evidence="2" id="KW-0255">Endonuclease</keyword>
<name>A0A916TJ99_9HYPH</name>